<dbReference type="AlphaFoldDB" id="A0A495QHB3"/>
<dbReference type="PANTHER" id="PTHR23248:SF9">
    <property type="entry name" value="PHOSPHOLIPID SCRAMBLASE"/>
    <property type="match status" value="1"/>
</dbReference>
<dbReference type="EMBL" id="RBWU01000006">
    <property type="protein sequence ID" value="RKS71265.1"/>
    <property type="molecule type" value="Genomic_DNA"/>
</dbReference>
<sequence length="199" mass="22268">MSDLFNSPVLVVEQPRRVPSAKSRYKVFDGAGTLLANAEERAVSLRRQAWRAVFMDGDDHRTVQVEDTRGTPILIIERPKKIKATWISTPDGALHGSIRLDRYNWRYALLDATERPVGRLDGNRRTNKFKVFDNGGAHVAQVDKKWNGAATALLTTADKYAVTFHHALPHPLRMLVVAAPIGLDLMLYEGKDLLDNLGI</sequence>
<dbReference type="GO" id="GO:0017128">
    <property type="term" value="F:phospholipid scramblase activity"/>
    <property type="evidence" value="ECO:0007669"/>
    <property type="project" value="InterPro"/>
</dbReference>
<dbReference type="InterPro" id="IPR038595">
    <property type="entry name" value="LOR_sf"/>
</dbReference>
<gene>
    <name evidence="1" type="ORF">BZB76_5754</name>
</gene>
<evidence type="ECO:0000313" key="1">
    <source>
        <dbReference type="EMBL" id="RKS71265.1"/>
    </source>
</evidence>
<dbReference type="Gene3D" id="2.40.160.200">
    <property type="entry name" value="LURP1-related"/>
    <property type="match status" value="1"/>
</dbReference>
<evidence type="ECO:0000313" key="2">
    <source>
        <dbReference type="Proteomes" id="UP000274601"/>
    </source>
</evidence>
<dbReference type="SUPFAM" id="SSF54518">
    <property type="entry name" value="Tubby C-terminal domain-like"/>
    <property type="match status" value="1"/>
</dbReference>
<comment type="caution">
    <text evidence="1">The sequence shown here is derived from an EMBL/GenBank/DDBJ whole genome shotgun (WGS) entry which is preliminary data.</text>
</comment>
<accession>A0A495QHB3</accession>
<keyword evidence="2" id="KW-1185">Reference proteome</keyword>
<dbReference type="Pfam" id="PF03803">
    <property type="entry name" value="Scramblase"/>
    <property type="match status" value="1"/>
</dbReference>
<organism evidence="1 2">
    <name type="scientific">Actinomadura pelletieri DSM 43383</name>
    <dbReference type="NCBI Taxonomy" id="1120940"/>
    <lineage>
        <taxon>Bacteria</taxon>
        <taxon>Bacillati</taxon>
        <taxon>Actinomycetota</taxon>
        <taxon>Actinomycetes</taxon>
        <taxon>Streptosporangiales</taxon>
        <taxon>Thermomonosporaceae</taxon>
        <taxon>Actinomadura</taxon>
    </lineage>
</organism>
<name>A0A495QHB3_9ACTN</name>
<dbReference type="InterPro" id="IPR025659">
    <property type="entry name" value="Tubby-like_C"/>
</dbReference>
<protein>
    <submittedName>
        <fullName evidence="1">Scramblase</fullName>
    </submittedName>
</protein>
<dbReference type="GO" id="GO:0005886">
    <property type="term" value="C:plasma membrane"/>
    <property type="evidence" value="ECO:0007669"/>
    <property type="project" value="TreeGrafter"/>
</dbReference>
<dbReference type="PANTHER" id="PTHR23248">
    <property type="entry name" value="PHOSPHOLIPID SCRAMBLASE-RELATED"/>
    <property type="match status" value="1"/>
</dbReference>
<dbReference type="Proteomes" id="UP000274601">
    <property type="component" value="Unassembled WGS sequence"/>
</dbReference>
<proteinExistence type="predicted"/>
<dbReference type="InterPro" id="IPR005552">
    <property type="entry name" value="Scramblase"/>
</dbReference>
<dbReference type="RefSeq" id="WP_170180785.1">
    <property type="nucleotide sequence ID" value="NZ_RBWU01000006.1"/>
</dbReference>
<reference evidence="1 2" key="1">
    <citation type="submission" date="2018-10" db="EMBL/GenBank/DDBJ databases">
        <title>Genomic Encyclopedia of Archaeal and Bacterial Type Strains, Phase II (KMG-II): from individual species to whole genera.</title>
        <authorList>
            <person name="Goeker M."/>
        </authorList>
    </citation>
    <scope>NUCLEOTIDE SEQUENCE [LARGE SCALE GENOMIC DNA]</scope>
    <source>
        <strain evidence="1 2">DSM 43383</strain>
    </source>
</reference>